<keyword evidence="9 12" id="KW-0496">Mitochondrion</keyword>
<dbReference type="InterPro" id="IPR004217">
    <property type="entry name" value="Tim10-like"/>
</dbReference>
<gene>
    <name evidence="14" type="ORF">M413DRAFT_446607</name>
</gene>
<accession>A0A0C3C635</accession>
<proteinExistence type="inferred from homology"/>
<dbReference type="STRING" id="686832.A0A0C3C635"/>
<keyword evidence="8 12" id="KW-0811">Translocation</keyword>
<comment type="function">
    <text evidence="12">Mitochondrial intermembrane chaperone that participates in the import and insertion of some multi-pass transmembrane proteins into the mitochondrial inner membrane. Also required for the transfer of beta-barrel precursors from the TOM complex to the sorting and assembly machinery (SAM complex) of the outer membrane. Acts as a chaperone-like protein that protects the hydrophobic precursors from aggregation and guide them through the mitochondrial intermembrane space.</text>
</comment>
<evidence type="ECO:0000256" key="3">
    <source>
        <dbReference type="ARBA" id="ARBA00022448"/>
    </source>
</evidence>
<dbReference type="HOGENOM" id="CLU_141397_0_2_1"/>
<comment type="subunit">
    <text evidence="12">Heterohexamer.</text>
</comment>
<dbReference type="EMBL" id="KN831784">
    <property type="protein sequence ID" value="KIM39704.1"/>
    <property type="molecule type" value="Genomic_DNA"/>
</dbReference>
<dbReference type="Gene3D" id="1.10.287.810">
    <property type="entry name" value="Mitochondrial import inner membrane translocase subunit tim13 like domains"/>
    <property type="match status" value="1"/>
</dbReference>
<dbReference type="GO" id="GO:0042719">
    <property type="term" value="C:mitochondrial intermembrane space chaperone complex"/>
    <property type="evidence" value="ECO:0007669"/>
    <property type="project" value="UniProtKB-ARBA"/>
</dbReference>
<keyword evidence="5 12" id="KW-0999">Mitochondrion inner membrane</keyword>
<reference evidence="14 15" key="1">
    <citation type="submission" date="2014-04" db="EMBL/GenBank/DDBJ databases">
        <authorList>
            <consortium name="DOE Joint Genome Institute"/>
            <person name="Kuo A."/>
            <person name="Gay G."/>
            <person name="Dore J."/>
            <person name="Kohler A."/>
            <person name="Nagy L.G."/>
            <person name="Floudas D."/>
            <person name="Copeland A."/>
            <person name="Barry K.W."/>
            <person name="Cichocki N."/>
            <person name="Veneault-Fourrey C."/>
            <person name="LaButti K."/>
            <person name="Lindquist E.A."/>
            <person name="Lipzen A."/>
            <person name="Lundell T."/>
            <person name="Morin E."/>
            <person name="Murat C."/>
            <person name="Sun H."/>
            <person name="Tunlid A."/>
            <person name="Henrissat B."/>
            <person name="Grigoriev I.V."/>
            <person name="Hibbett D.S."/>
            <person name="Martin F."/>
            <person name="Nordberg H.P."/>
            <person name="Cantor M.N."/>
            <person name="Hua S.X."/>
        </authorList>
    </citation>
    <scope>NUCLEOTIDE SEQUENCE [LARGE SCALE GENOMIC DNA]</scope>
    <source>
        <strain evidence="15">h7</strain>
    </source>
</reference>
<dbReference type="OrthoDB" id="7813104at2759"/>
<dbReference type="Pfam" id="PF02953">
    <property type="entry name" value="zf-Tim10_DDP"/>
    <property type="match status" value="1"/>
</dbReference>
<protein>
    <recommendedName>
        <fullName evidence="12">Mitochondrial import inner membrane translocase subunit</fullName>
    </recommendedName>
</protein>
<comment type="subcellular location">
    <subcellularLocation>
        <location evidence="1 12">Mitochondrion inner membrane</location>
        <topology evidence="1 12">Peripheral membrane protein</topology>
        <orientation evidence="1 12">Intermembrane side</orientation>
    </subcellularLocation>
</comment>
<comment type="domain">
    <text evidence="12">The twin CX3C motif contains 4 conserved Cys residues that form 2 disulfide bonds in the mitochondrial intermembrane space.</text>
</comment>
<keyword evidence="15" id="KW-1185">Reference proteome</keyword>
<keyword evidence="6" id="KW-0862">Zinc</keyword>
<keyword evidence="3 12" id="KW-0813">Transport</keyword>
<dbReference type="GO" id="GO:0045039">
    <property type="term" value="P:protein insertion into mitochondrial inner membrane"/>
    <property type="evidence" value="ECO:0007669"/>
    <property type="project" value="UniProtKB-ARBA"/>
</dbReference>
<evidence type="ECO:0000256" key="2">
    <source>
        <dbReference type="ARBA" id="ARBA00006720"/>
    </source>
</evidence>
<dbReference type="GO" id="GO:0005743">
    <property type="term" value="C:mitochondrial inner membrane"/>
    <property type="evidence" value="ECO:0007669"/>
    <property type="project" value="UniProtKB-SubCell"/>
</dbReference>
<comment type="similarity">
    <text evidence="2 12">Belongs to the small Tim family.</text>
</comment>
<dbReference type="InterPro" id="IPR035427">
    <property type="entry name" value="Tim10-like_dom_sf"/>
</dbReference>
<dbReference type="Proteomes" id="UP000053424">
    <property type="component" value="Unassembled WGS sequence"/>
</dbReference>
<keyword evidence="7 12" id="KW-0653">Protein transport</keyword>
<keyword evidence="5 12" id="KW-0472">Membrane</keyword>
<keyword evidence="10 12" id="KW-1015">Disulfide bond</keyword>
<dbReference type="AlphaFoldDB" id="A0A0C3C635"/>
<reference evidence="15" key="2">
    <citation type="submission" date="2015-01" db="EMBL/GenBank/DDBJ databases">
        <title>Evolutionary Origins and Diversification of the Mycorrhizal Mutualists.</title>
        <authorList>
            <consortium name="DOE Joint Genome Institute"/>
            <consortium name="Mycorrhizal Genomics Consortium"/>
            <person name="Kohler A."/>
            <person name="Kuo A."/>
            <person name="Nagy L.G."/>
            <person name="Floudas D."/>
            <person name="Copeland A."/>
            <person name="Barry K.W."/>
            <person name="Cichocki N."/>
            <person name="Veneault-Fourrey C."/>
            <person name="LaButti K."/>
            <person name="Lindquist E.A."/>
            <person name="Lipzen A."/>
            <person name="Lundell T."/>
            <person name="Morin E."/>
            <person name="Murat C."/>
            <person name="Riley R."/>
            <person name="Ohm R."/>
            <person name="Sun H."/>
            <person name="Tunlid A."/>
            <person name="Henrissat B."/>
            <person name="Grigoriev I.V."/>
            <person name="Hibbett D.S."/>
            <person name="Martin F."/>
        </authorList>
    </citation>
    <scope>NUCLEOTIDE SEQUENCE [LARGE SCALE GENOMIC DNA]</scope>
    <source>
        <strain evidence="15">h7</strain>
    </source>
</reference>
<evidence type="ECO:0000256" key="1">
    <source>
        <dbReference type="ARBA" id="ARBA00004137"/>
    </source>
</evidence>
<dbReference type="GO" id="GO:0046872">
    <property type="term" value="F:metal ion binding"/>
    <property type="evidence" value="ECO:0007669"/>
    <property type="project" value="UniProtKB-KW"/>
</dbReference>
<evidence type="ECO:0000256" key="5">
    <source>
        <dbReference type="ARBA" id="ARBA00022792"/>
    </source>
</evidence>
<evidence type="ECO:0000313" key="14">
    <source>
        <dbReference type="EMBL" id="KIM39704.1"/>
    </source>
</evidence>
<evidence type="ECO:0000259" key="13">
    <source>
        <dbReference type="Pfam" id="PF02953"/>
    </source>
</evidence>
<dbReference type="GO" id="GO:0015031">
    <property type="term" value="P:protein transport"/>
    <property type="evidence" value="ECO:0007669"/>
    <property type="project" value="UniProtKB-KW"/>
</dbReference>
<evidence type="ECO:0000256" key="7">
    <source>
        <dbReference type="ARBA" id="ARBA00022927"/>
    </source>
</evidence>
<name>A0A0C3C635_HEBCY</name>
<evidence type="ECO:0000313" key="15">
    <source>
        <dbReference type="Proteomes" id="UP000053424"/>
    </source>
</evidence>
<sequence>MSDFLSKSSSPFSDNDMAARKDAVMQNIRQELALANAQELMNKATEKCFSKCVTKPGSSLGSAEQTCLSRCLERYLETFNVVSRAYHTRVGKERLQEGRHGGVDGPF</sequence>
<evidence type="ECO:0000256" key="11">
    <source>
        <dbReference type="ARBA" id="ARBA00023186"/>
    </source>
</evidence>
<dbReference type="FunFam" id="1.10.287.810:FF:000001">
    <property type="entry name" value="mitochondrial import inner membrane translocase subunit TIM13"/>
    <property type="match status" value="1"/>
</dbReference>
<keyword evidence="11 12" id="KW-0143">Chaperone</keyword>
<dbReference type="SUPFAM" id="SSF144122">
    <property type="entry name" value="Tim10-like"/>
    <property type="match status" value="1"/>
</dbReference>
<evidence type="ECO:0000256" key="9">
    <source>
        <dbReference type="ARBA" id="ARBA00023128"/>
    </source>
</evidence>
<evidence type="ECO:0000256" key="4">
    <source>
        <dbReference type="ARBA" id="ARBA00022723"/>
    </source>
</evidence>
<feature type="domain" description="Tim10-like" evidence="13">
    <location>
        <begin position="26"/>
        <end position="86"/>
    </location>
</feature>
<evidence type="ECO:0000256" key="6">
    <source>
        <dbReference type="ARBA" id="ARBA00022833"/>
    </source>
</evidence>
<evidence type="ECO:0000256" key="8">
    <source>
        <dbReference type="ARBA" id="ARBA00023010"/>
    </source>
</evidence>
<evidence type="ECO:0000256" key="10">
    <source>
        <dbReference type="ARBA" id="ARBA00023157"/>
    </source>
</evidence>
<evidence type="ECO:0000256" key="12">
    <source>
        <dbReference type="RuleBase" id="RU367043"/>
    </source>
</evidence>
<organism evidence="14 15">
    <name type="scientific">Hebeloma cylindrosporum</name>
    <dbReference type="NCBI Taxonomy" id="76867"/>
    <lineage>
        <taxon>Eukaryota</taxon>
        <taxon>Fungi</taxon>
        <taxon>Dikarya</taxon>
        <taxon>Basidiomycota</taxon>
        <taxon>Agaricomycotina</taxon>
        <taxon>Agaricomycetes</taxon>
        <taxon>Agaricomycetidae</taxon>
        <taxon>Agaricales</taxon>
        <taxon>Agaricineae</taxon>
        <taxon>Hymenogastraceae</taxon>
        <taxon>Hebeloma</taxon>
    </lineage>
</organism>
<keyword evidence="4" id="KW-0479">Metal-binding</keyword>